<evidence type="ECO:0000313" key="2">
    <source>
        <dbReference type="EMBL" id="CAH0367325.1"/>
    </source>
</evidence>
<sequence length="140" mass="15267">MVELWRGRRRVHRAVRACARCSDCRLPWGSQRGGEKAAACLPREVRQDKSAGRWGRDGCSCAASWLEANDDGCFSGGARGGASAQWRATAPSPAGRRRRACVNATHTVGAVARRGRREDESFGTMFTAWVAIFFALIPPC</sequence>
<keyword evidence="1" id="KW-0472">Membrane</keyword>
<evidence type="ECO:0000313" key="3">
    <source>
        <dbReference type="Proteomes" id="UP000789595"/>
    </source>
</evidence>
<keyword evidence="3" id="KW-1185">Reference proteome</keyword>
<feature type="non-terminal residue" evidence="2">
    <location>
        <position position="140"/>
    </location>
</feature>
<protein>
    <submittedName>
        <fullName evidence="2">Uncharacterized protein</fullName>
    </submittedName>
</protein>
<keyword evidence="1" id="KW-1133">Transmembrane helix</keyword>
<organism evidence="2 3">
    <name type="scientific">Pelagomonas calceolata</name>
    <dbReference type="NCBI Taxonomy" id="35677"/>
    <lineage>
        <taxon>Eukaryota</taxon>
        <taxon>Sar</taxon>
        <taxon>Stramenopiles</taxon>
        <taxon>Ochrophyta</taxon>
        <taxon>Pelagophyceae</taxon>
        <taxon>Pelagomonadales</taxon>
        <taxon>Pelagomonadaceae</taxon>
        <taxon>Pelagomonas</taxon>
    </lineage>
</organism>
<proteinExistence type="predicted"/>
<dbReference type="AlphaFoldDB" id="A0A8J2S9Z0"/>
<feature type="transmembrane region" description="Helical" evidence="1">
    <location>
        <begin position="122"/>
        <end position="139"/>
    </location>
</feature>
<accession>A0A8J2S9Z0</accession>
<reference evidence="2" key="1">
    <citation type="submission" date="2021-11" db="EMBL/GenBank/DDBJ databases">
        <authorList>
            <consortium name="Genoscope - CEA"/>
            <person name="William W."/>
        </authorList>
    </citation>
    <scope>NUCLEOTIDE SEQUENCE</scope>
</reference>
<name>A0A8J2S9Z0_9STRA</name>
<dbReference type="Proteomes" id="UP000789595">
    <property type="component" value="Unassembled WGS sequence"/>
</dbReference>
<keyword evidence="1" id="KW-0812">Transmembrane</keyword>
<evidence type="ECO:0000256" key="1">
    <source>
        <dbReference type="SAM" id="Phobius"/>
    </source>
</evidence>
<comment type="caution">
    <text evidence="2">The sequence shown here is derived from an EMBL/GenBank/DDBJ whole genome shotgun (WGS) entry which is preliminary data.</text>
</comment>
<gene>
    <name evidence="2" type="ORF">PECAL_2P03390</name>
</gene>
<dbReference type="EMBL" id="CAKKNE010000002">
    <property type="protein sequence ID" value="CAH0367325.1"/>
    <property type="molecule type" value="Genomic_DNA"/>
</dbReference>